<evidence type="ECO:0000313" key="3">
    <source>
        <dbReference type="EMBL" id="MDN3710927.1"/>
    </source>
</evidence>
<dbReference type="Proteomes" id="UP001243846">
    <property type="component" value="Unassembled WGS sequence"/>
</dbReference>
<dbReference type="Pfam" id="PF10003">
    <property type="entry name" value="DUF2244"/>
    <property type="match status" value="1"/>
</dbReference>
<organism evidence="3 4">
    <name type="scientific">Paracoccus cavernae</name>
    <dbReference type="NCBI Taxonomy" id="1571207"/>
    <lineage>
        <taxon>Bacteria</taxon>
        <taxon>Pseudomonadati</taxon>
        <taxon>Pseudomonadota</taxon>
        <taxon>Alphaproteobacteria</taxon>
        <taxon>Rhodobacterales</taxon>
        <taxon>Paracoccaceae</taxon>
        <taxon>Paracoccus</taxon>
    </lineage>
</organism>
<keyword evidence="2" id="KW-0812">Transmembrane</keyword>
<evidence type="ECO:0000313" key="4">
    <source>
        <dbReference type="Proteomes" id="UP001243846"/>
    </source>
</evidence>
<evidence type="ECO:0000256" key="2">
    <source>
        <dbReference type="SAM" id="Phobius"/>
    </source>
</evidence>
<feature type="region of interest" description="Disordered" evidence="1">
    <location>
        <begin position="1"/>
        <end position="21"/>
    </location>
</feature>
<name>A0ABT8D2R7_9RHOB</name>
<dbReference type="InterPro" id="IPR019253">
    <property type="entry name" value="DUF2244_TM"/>
</dbReference>
<keyword evidence="2" id="KW-1133">Transmembrane helix</keyword>
<feature type="transmembrane region" description="Helical" evidence="2">
    <location>
        <begin position="43"/>
        <end position="61"/>
    </location>
</feature>
<reference evidence="4" key="1">
    <citation type="journal article" date="2019" name="Int. J. Syst. Evol. Microbiol.">
        <title>The Global Catalogue of Microorganisms (GCM) 10K type strain sequencing project: providing services to taxonomists for standard genome sequencing and annotation.</title>
        <authorList>
            <consortium name="The Broad Institute Genomics Platform"/>
            <consortium name="The Broad Institute Genome Sequencing Center for Infectious Disease"/>
            <person name="Wu L."/>
            <person name="Ma J."/>
        </authorList>
    </citation>
    <scope>NUCLEOTIDE SEQUENCE [LARGE SCALE GENOMIC DNA]</scope>
    <source>
        <strain evidence="4">CECT 8482</strain>
    </source>
</reference>
<dbReference type="EMBL" id="JAUFRC010000001">
    <property type="protein sequence ID" value="MDN3710927.1"/>
    <property type="molecule type" value="Genomic_DNA"/>
</dbReference>
<keyword evidence="2" id="KW-0472">Membrane</keyword>
<protein>
    <submittedName>
        <fullName evidence="3">DUF2244 domain-containing protein</fullName>
    </submittedName>
</protein>
<evidence type="ECO:0000256" key="1">
    <source>
        <dbReference type="SAM" id="MobiDB-lite"/>
    </source>
</evidence>
<comment type="caution">
    <text evidence="3">The sequence shown here is derived from an EMBL/GenBank/DDBJ whole genome shotgun (WGS) entry which is preliminary data.</text>
</comment>
<proteinExistence type="predicted"/>
<sequence length="177" mass="20388">MPYHWSKFPDPEARPAQRPAQNHGDELVAELHLWPHRSLPAKGFVWVIATSAIGLMIPLLAMVGSGVMWGLLPFALVVIWALWIAIERNSRNARITRETLRLSSDVLTVLRQEPGQQDRLWRTNPYWVRSQLREDGPVEHYLTLTDGQREIEIGRFLSPQEREALRADIDRALARSR</sequence>
<accession>A0ABT8D2R7</accession>
<feature type="transmembrane region" description="Helical" evidence="2">
    <location>
        <begin position="67"/>
        <end position="86"/>
    </location>
</feature>
<gene>
    <name evidence="3" type="ORF">QWZ10_02205</name>
</gene>
<dbReference type="RefSeq" id="WP_377688570.1">
    <property type="nucleotide sequence ID" value="NZ_JBHMDZ010000049.1"/>
</dbReference>
<keyword evidence="4" id="KW-1185">Reference proteome</keyword>